<comment type="caution">
    <text evidence="1">The sequence shown here is derived from an EMBL/GenBank/DDBJ whole genome shotgun (WGS) entry which is preliminary data.</text>
</comment>
<dbReference type="AlphaFoldDB" id="A0A6A1RJQ8"/>
<evidence type="ECO:0000313" key="1">
    <source>
        <dbReference type="EMBL" id="MCF0265709.1"/>
    </source>
</evidence>
<accession>A0A6A1RJQ8</accession>
<dbReference type="RefSeq" id="WP_004724773.1">
    <property type="nucleotide sequence ID" value="NZ_BBRY01000028.1"/>
</dbReference>
<evidence type="ECO:0000313" key="2">
    <source>
        <dbReference type="Proteomes" id="UP000887320"/>
    </source>
</evidence>
<organism evidence="1 2">
    <name type="scientific">Acinetobacter guillouiae</name>
    <name type="common">Acinetobacter genomosp. 11</name>
    <dbReference type="NCBI Taxonomy" id="106649"/>
    <lineage>
        <taxon>Bacteria</taxon>
        <taxon>Pseudomonadati</taxon>
        <taxon>Pseudomonadota</taxon>
        <taxon>Gammaproteobacteria</taxon>
        <taxon>Moraxellales</taxon>
        <taxon>Moraxellaceae</taxon>
        <taxon>Acinetobacter</taxon>
    </lineage>
</organism>
<gene>
    <name evidence="1" type="ORF">KW868_14775</name>
</gene>
<reference evidence="1" key="1">
    <citation type="submission" date="2021-07" db="EMBL/GenBank/DDBJ databases">
        <authorList>
            <person name="Fernandez M."/>
            <person name="Pereira P."/>
            <person name="Torres Tejerizo G.A."/>
            <person name="Gonzalez P."/>
            <person name="Agostini E."/>
        </authorList>
    </citation>
    <scope>NUCLEOTIDE SEQUENCE</scope>
    <source>
        <strain evidence="1">SFC 500-1A</strain>
    </source>
</reference>
<dbReference type="EMBL" id="JAHWXT010000005">
    <property type="protein sequence ID" value="MCF0265709.1"/>
    <property type="molecule type" value="Genomic_DNA"/>
</dbReference>
<dbReference type="Proteomes" id="UP000887320">
    <property type="component" value="Unassembled WGS sequence"/>
</dbReference>
<proteinExistence type="predicted"/>
<sequence>MKIYEMVFHKGIDESTHFFYSENTYASRQHFIELIRLDIDAELSNFKMTCLSDDQYDLKALFEEVHKESHLHVDKMEAEFIRDAIATFDQCICLRVKERDVLKPSGNTFHI</sequence>
<name>A0A6A1RJQ8_ACIGI</name>
<protein>
    <submittedName>
        <fullName evidence="1">Uncharacterized protein</fullName>
    </submittedName>
</protein>